<dbReference type="AlphaFoldDB" id="A0A8C3NGF6"/>
<evidence type="ECO:0000313" key="3">
    <source>
        <dbReference type="Proteomes" id="UP000694382"/>
    </source>
</evidence>
<reference evidence="2" key="2">
    <citation type="submission" date="2025-08" db="UniProtKB">
        <authorList>
            <consortium name="Ensembl"/>
        </authorList>
    </citation>
    <scope>IDENTIFICATION</scope>
</reference>
<reference evidence="2" key="3">
    <citation type="submission" date="2025-09" db="UniProtKB">
        <authorList>
            <consortium name="Ensembl"/>
        </authorList>
    </citation>
    <scope>IDENTIFICATION</scope>
</reference>
<dbReference type="Ensembl" id="ENSCPVT00000019266.2">
    <property type="protein sequence ID" value="ENSCPVP00000018441.1"/>
    <property type="gene ID" value="ENSCPVG00000013468.2"/>
</dbReference>
<proteinExistence type="predicted"/>
<feature type="region of interest" description="Disordered" evidence="1">
    <location>
        <begin position="1"/>
        <end position="49"/>
    </location>
</feature>
<evidence type="ECO:0000313" key="2">
    <source>
        <dbReference type="Ensembl" id="ENSCPVP00000018441.1"/>
    </source>
</evidence>
<protein>
    <submittedName>
        <fullName evidence="2">Uncharacterized protein</fullName>
    </submittedName>
</protein>
<accession>A0A8C3NGF6</accession>
<dbReference type="InterPro" id="IPR040807">
    <property type="entry name" value="DUF5522"/>
</dbReference>
<evidence type="ECO:0000256" key="1">
    <source>
        <dbReference type="SAM" id="MobiDB-lite"/>
    </source>
</evidence>
<sequence>MGISCGSRRNERCCGRPTAPLPPGPTGRPRPAAPTARARRGTARCPQGTGGTARLWLHSNVTLELLQRAEVGCFCFQAGQQSAVDAVAGAVVLSEVARLQRGDCCGSACRHVSKKPLGISLCVVSAT</sequence>
<name>A0A8C3NGF6_GEOPR</name>
<feature type="compositionally biased region" description="Pro residues" evidence="1">
    <location>
        <begin position="19"/>
        <end position="32"/>
    </location>
</feature>
<keyword evidence="3" id="KW-1185">Reference proteome</keyword>
<reference evidence="2" key="1">
    <citation type="submission" date="2020-02" db="EMBL/GenBank/DDBJ databases">
        <authorList>
            <person name="Enbody D E."/>
            <person name="Pettersson E M."/>
        </authorList>
    </citation>
    <scope>NUCLEOTIDE SEQUENCE [LARGE SCALE GENOMIC DNA]</scope>
</reference>
<organism evidence="2 3">
    <name type="scientific">Geospiza parvula</name>
    <name type="common">Small tree-finch</name>
    <name type="synonym">Camarhynchus parvulus</name>
    <dbReference type="NCBI Taxonomy" id="87175"/>
    <lineage>
        <taxon>Eukaryota</taxon>
        <taxon>Metazoa</taxon>
        <taxon>Chordata</taxon>
        <taxon>Craniata</taxon>
        <taxon>Vertebrata</taxon>
        <taxon>Euteleostomi</taxon>
        <taxon>Archelosauria</taxon>
        <taxon>Archosauria</taxon>
        <taxon>Dinosauria</taxon>
        <taxon>Saurischia</taxon>
        <taxon>Theropoda</taxon>
        <taxon>Coelurosauria</taxon>
        <taxon>Aves</taxon>
        <taxon>Neognathae</taxon>
        <taxon>Neoaves</taxon>
        <taxon>Telluraves</taxon>
        <taxon>Australaves</taxon>
        <taxon>Passeriformes</taxon>
        <taxon>Thraupidae</taxon>
        <taxon>Camarhynchus</taxon>
    </lineage>
</organism>
<dbReference type="Proteomes" id="UP000694382">
    <property type="component" value="Chromosome 8"/>
</dbReference>
<dbReference type="Pfam" id="PF17653">
    <property type="entry name" value="DUF5522"/>
    <property type="match status" value="1"/>
</dbReference>